<gene>
    <name evidence="2" type="ORF">FHS28_000462</name>
</gene>
<proteinExistence type="predicted"/>
<keyword evidence="3" id="KW-1185">Reference proteome</keyword>
<sequence length="177" mass="18831">MPAPSLSAAGDASRRVRAPSADHDAPTPTAPAAAPLWRWPLAYGLTAVIFLAMDAVWLSNAYQKVYQPGIGHLMAPTVDWVAGAIFYALYIGGVVFFGQAPALQQGRSLAALGRGALFGLMAYATYDLTNQATLRDWPWAITLMDLVWGSFASGVAAWASTALTLATCRRVTRTSGR</sequence>
<organism evidence="2 3">
    <name type="scientific">Roseateles terrae</name>
    <dbReference type="NCBI Taxonomy" id="431060"/>
    <lineage>
        <taxon>Bacteria</taxon>
        <taxon>Pseudomonadati</taxon>
        <taxon>Pseudomonadota</taxon>
        <taxon>Betaproteobacteria</taxon>
        <taxon>Burkholderiales</taxon>
        <taxon>Sphaerotilaceae</taxon>
        <taxon>Roseateles</taxon>
    </lineage>
</organism>
<evidence type="ECO:0000313" key="2">
    <source>
        <dbReference type="EMBL" id="MBB3193097.1"/>
    </source>
</evidence>
<keyword evidence="1" id="KW-0812">Transmembrane</keyword>
<dbReference type="Pfam" id="PF09945">
    <property type="entry name" value="DUF2177"/>
    <property type="match status" value="1"/>
</dbReference>
<evidence type="ECO:0000256" key="1">
    <source>
        <dbReference type="SAM" id="Phobius"/>
    </source>
</evidence>
<protein>
    <submittedName>
        <fullName evidence="2">Membrane protein</fullName>
    </submittedName>
</protein>
<feature type="transmembrane region" description="Helical" evidence="1">
    <location>
        <begin position="41"/>
        <end position="60"/>
    </location>
</feature>
<name>A0ABR6GLV5_9BURK</name>
<feature type="transmembrane region" description="Helical" evidence="1">
    <location>
        <begin position="146"/>
        <end position="168"/>
    </location>
</feature>
<evidence type="ECO:0000313" key="3">
    <source>
        <dbReference type="Proteomes" id="UP000574369"/>
    </source>
</evidence>
<reference evidence="2 3" key="1">
    <citation type="submission" date="2020-08" db="EMBL/GenBank/DDBJ databases">
        <title>Genomic Encyclopedia of Type Strains, Phase III (KMG-III): the genomes of soil and plant-associated and newly described type strains.</title>
        <authorList>
            <person name="Whitman W."/>
        </authorList>
    </citation>
    <scope>NUCLEOTIDE SEQUENCE [LARGE SCALE GENOMIC DNA]</scope>
    <source>
        <strain evidence="2 3">CECT 7247</strain>
    </source>
</reference>
<dbReference type="EMBL" id="JACHXO010000001">
    <property type="protein sequence ID" value="MBB3193097.1"/>
    <property type="molecule type" value="Genomic_DNA"/>
</dbReference>
<dbReference type="Proteomes" id="UP000574369">
    <property type="component" value="Unassembled WGS sequence"/>
</dbReference>
<accession>A0ABR6GLV5</accession>
<feature type="transmembrane region" description="Helical" evidence="1">
    <location>
        <begin position="80"/>
        <end position="97"/>
    </location>
</feature>
<dbReference type="RefSeq" id="WP_088449266.1">
    <property type="nucleotide sequence ID" value="NZ_JACHXO010000001.1"/>
</dbReference>
<keyword evidence="1" id="KW-0472">Membrane</keyword>
<dbReference type="InterPro" id="IPR018687">
    <property type="entry name" value="DUF2177_membr"/>
</dbReference>
<comment type="caution">
    <text evidence="2">The sequence shown here is derived from an EMBL/GenBank/DDBJ whole genome shotgun (WGS) entry which is preliminary data.</text>
</comment>
<keyword evidence="1" id="KW-1133">Transmembrane helix</keyword>